<feature type="transmembrane region" description="Helical" evidence="1">
    <location>
        <begin position="12"/>
        <end position="31"/>
    </location>
</feature>
<keyword evidence="1" id="KW-1133">Transmembrane helix</keyword>
<keyword evidence="1" id="KW-0812">Transmembrane</keyword>
<gene>
    <name evidence="2" type="ORF">Q4Q40_17515</name>
</gene>
<evidence type="ECO:0000313" key="2">
    <source>
        <dbReference type="EMBL" id="MDO5976000.1"/>
    </source>
</evidence>
<evidence type="ECO:0000256" key="1">
    <source>
        <dbReference type="SAM" id="Phobius"/>
    </source>
</evidence>
<feature type="transmembrane region" description="Helical" evidence="1">
    <location>
        <begin position="77"/>
        <end position="96"/>
    </location>
</feature>
<dbReference type="RefSeq" id="WP_303303244.1">
    <property type="nucleotide sequence ID" value="NZ_BAABDA010000054.1"/>
</dbReference>
<feature type="transmembrane region" description="Helical" evidence="1">
    <location>
        <begin position="51"/>
        <end position="70"/>
    </location>
</feature>
<proteinExistence type="predicted"/>
<protein>
    <submittedName>
        <fullName evidence="2">Uncharacterized protein</fullName>
    </submittedName>
</protein>
<reference evidence="2" key="1">
    <citation type="submission" date="2023-07" db="EMBL/GenBank/DDBJ databases">
        <title>Two novel species in the genus Flavivirga.</title>
        <authorList>
            <person name="Kwon K."/>
        </authorList>
    </citation>
    <scope>NUCLEOTIDE SEQUENCE</scope>
    <source>
        <strain evidence="2">KACC 14158</strain>
    </source>
</reference>
<sequence>MQHKTKKRQVIDIFIISIVLFLLVELFKIIFSETIWNYFSDRNVESDAITLTILFLREAPFLFFTLFLFLVKGKMNLKWFSILLGLILAYLINLLIY</sequence>
<dbReference type="EMBL" id="JAUOEL010000006">
    <property type="protein sequence ID" value="MDO5976000.1"/>
    <property type="molecule type" value="Genomic_DNA"/>
</dbReference>
<organism evidence="2 3">
    <name type="scientific">Flavivirga jejuensis</name>
    <dbReference type="NCBI Taxonomy" id="870487"/>
    <lineage>
        <taxon>Bacteria</taxon>
        <taxon>Pseudomonadati</taxon>
        <taxon>Bacteroidota</taxon>
        <taxon>Flavobacteriia</taxon>
        <taxon>Flavobacteriales</taxon>
        <taxon>Flavobacteriaceae</taxon>
        <taxon>Flavivirga</taxon>
    </lineage>
</organism>
<name>A0ABT8WSM3_9FLAO</name>
<evidence type="ECO:0000313" key="3">
    <source>
        <dbReference type="Proteomes" id="UP001176806"/>
    </source>
</evidence>
<accession>A0ABT8WSM3</accession>
<comment type="caution">
    <text evidence="2">The sequence shown here is derived from an EMBL/GenBank/DDBJ whole genome shotgun (WGS) entry which is preliminary data.</text>
</comment>
<dbReference type="Proteomes" id="UP001176806">
    <property type="component" value="Unassembled WGS sequence"/>
</dbReference>
<keyword evidence="1" id="KW-0472">Membrane</keyword>
<keyword evidence="3" id="KW-1185">Reference proteome</keyword>